<keyword evidence="3" id="KW-1185">Reference proteome</keyword>
<gene>
    <name evidence="2" type="ORF">BU23DRAFT_603030</name>
</gene>
<sequence length="210" mass="23756">MASPIPNERTLRKITIANLLPAFPLLIAAGVMSHKSADWWYNYHAEPTIIFFGLVPTFFSAITSTLFLKTTHDPLDKRPYWRAGLWFLLDAFLALANCAILVPVWILEPPNMNGHANYMMLETYATVLLMVNMFIHAYLALYHPFKVLSKGVSFGFWQTECPHCHGKLRAAEMTGGKRERYSLLRAEEYLDEPEASASTGLIRESTDSAV</sequence>
<protein>
    <submittedName>
        <fullName evidence="2">Uncharacterized protein</fullName>
    </submittedName>
</protein>
<evidence type="ECO:0000313" key="3">
    <source>
        <dbReference type="Proteomes" id="UP000800036"/>
    </source>
</evidence>
<feature type="transmembrane region" description="Helical" evidence="1">
    <location>
        <begin position="80"/>
        <end position="106"/>
    </location>
</feature>
<reference evidence="2" key="1">
    <citation type="journal article" date="2020" name="Stud. Mycol.">
        <title>101 Dothideomycetes genomes: a test case for predicting lifestyles and emergence of pathogens.</title>
        <authorList>
            <person name="Haridas S."/>
            <person name="Albert R."/>
            <person name="Binder M."/>
            <person name="Bloem J."/>
            <person name="Labutti K."/>
            <person name="Salamov A."/>
            <person name="Andreopoulos B."/>
            <person name="Baker S."/>
            <person name="Barry K."/>
            <person name="Bills G."/>
            <person name="Bluhm B."/>
            <person name="Cannon C."/>
            <person name="Castanera R."/>
            <person name="Culley D."/>
            <person name="Daum C."/>
            <person name="Ezra D."/>
            <person name="Gonzalez J."/>
            <person name="Henrissat B."/>
            <person name="Kuo A."/>
            <person name="Liang C."/>
            <person name="Lipzen A."/>
            <person name="Lutzoni F."/>
            <person name="Magnuson J."/>
            <person name="Mondo S."/>
            <person name="Nolan M."/>
            <person name="Ohm R."/>
            <person name="Pangilinan J."/>
            <person name="Park H.-J."/>
            <person name="Ramirez L."/>
            <person name="Alfaro M."/>
            <person name="Sun H."/>
            <person name="Tritt A."/>
            <person name="Yoshinaga Y."/>
            <person name="Zwiers L.-H."/>
            <person name="Turgeon B."/>
            <person name="Goodwin S."/>
            <person name="Spatafora J."/>
            <person name="Crous P."/>
            <person name="Grigoriev I."/>
        </authorList>
    </citation>
    <scope>NUCLEOTIDE SEQUENCE</scope>
    <source>
        <strain evidence="2">CBS 107.79</strain>
    </source>
</reference>
<keyword evidence="1" id="KW-0472">Membrane</keyword>
<dbReference type="AlphaFoldDB" id="A0A6A5UU06"/>
<dbReference type="OrthoDB" id="5241710at2759"/>
<evidence type="ECO:0000313" key="2">
    <source>
        <dbReference type="EMBL" id="KAF1967222.1"/>
    </source>
</evidence>
<name>A0A6A5UU06_9PLEO</name>
<keyword evidence="1" id="KW-0812">Transmembrane</keyword>
<dbReference type="Proteomes" id="UP000800036">
    <property type="component" value="Unassembled WGS sequence"/>
</dbReference>
<dbReference type="EMBL" id="ML976735">
    <property type="protein sequence ID" value="KAF1967222.1"/>
    <property type="molecule type" value="Genomic_DNA"/>
</dbReference>
<evidence type="ECO:0000256" key="1">
    <source>
        <dbReference type="SAM" id="Phobius"/>
    </source>
</evidence>
<feature type="transmembrane region" description="Helical" evidence="1">
    <location>
        <begin position="49"/>
        <end position="68"/>
    </location>
</feature>
<feature type="transmembrane region" description="Helical" evidence="1">
    <location>
        <begin position="118"/>
        <end position="141"/>
    </location>
</feature>
<accession>A0A6A5UU06</accession>
<keyword evidence="1" id="KW-1133">Transmembrane helix</keyword>
<proteinExistence type="predicted"/>
<organism evidence="2 3">
    <name type="scientific">Bimuria novae-zelandiae CBS 107.79</name>
    <dbReference type="NCBI Taxonomy" id="1447943"/>
    <lineage>
        <taxon>Eukaryota</taxon>
        <taxon>Fungi</taxon>
        <taxon>Dikarya</taxon>
        <taxon>Ascomycota</taxon>
        <taxon>Pezizomycotina</taxon>
        <taxon>Dothideomycetes</taxon>
        <taxon>Pleosporomycetidae</taxon>
        <taxon>Pleosporales</taxon>
        <taxon>Massarineae</taxon>
        <taxon>Didymosphaeriaceae</taxon>
        <taxon>Bimuria</taxon>
    </lineage>
</organism>